<dbReference type="AlphaFoldDB" id="A9U455"/>
<dbReference type="EMBL" id="DS545371">
    <property type="protein sequence ID" value="EDQ49553.1"/>
    <property type="molecule type" value="Genomic_DNA"/>
</dbReference>
<proteinExistence type="predicted"/>
<evidence type="ECO:0000256" key="1">
    <source>
        <dbReference type="SAM" id="MobiDB-lite"/>
    </source>
</evidence>
<feature type="region of interest" description="Disordered" evidence="1">
    <location>
        <begin position="344"/>
        <end position="383"/>
    </location>
</feature>
<evidence type="ECO:0000313" key="2">
    <source>
        <dbReference type="EMBL" id="EDQ49553.1"/>
    </source>
</evidence>
<feature type="compositionally biased region" description="Low complexity" evidence="1">
    <location>
        <begin position="261"/>
        <end position="272"/>
    </location>
</feature>
<feature type="region of interest" description="Disordered" evidence="1">
    <location>
        <begin position="225"/>
        <end position="299"/>
    </location>
</feature>
<organism>
    <name type="scientific">Physcomitrium patens</name>
    <name type="common">Spreading-leaved earth moss</name>
    <name type="synonym">Physcomitrella patens</name>
    <dbReference type="NCBI Taxonomy" id="3218"/>
    <lineage>
        <taxon>Eukaryota</taxon>
        <taxon>Viridiplantae</taxon>
        <taxon>Streptophyta</taxon>
        <taxon>Embryophyta</taxon>
        <taxon>Bryophyta</taxon>
        <taxon>Bryophytina</taxon>
        <taxon>Bryopsida</taxon>
        <taxon>Funariidae</taxon>
        <taxon>Funariales</taxon>
        <taxon>Funariaceae</taxon>
        <taxon>Physcomitrium</taxon>
    </lineage>
</organism>
<feature type="region of interest" description="Disordered" evidence="1">
    <location>
        <begin position="399"/>
        <end position="497"/>
    </location>
</feature>
<gene>
    <name evidence="2" type="ORF">PHYPADRAFT_101705</name>
</gene>
<reference evidence="2" key="1">
    <citation type="journal article" date="2008" name="Science">
        <title>The Physcomitrella genome reveals evolutionary insights into the conquest of land by plants.</title>
        <authorList>
            <person name="Rensing S."/>
            <person name="Lang D."/>
            <person name="Zimmer A."/>
            <person name="Terry A."/>
            <person name="Salamov A."/>
            <person name="Shapiro H."/>
            <person name="Nishiyama T."/>
            <person name="Perroud P.-F."/>
            <person name="Lindquist E."/>
            <person name="Kamisugi Y."/>
            <person name="Tanahashi T."/>
            <person name="Sakakibara K."/>
            <person name="Fujita T."/>
            <person name="Oishi K."/>
            <person name="Shin-I T."/>
            <person name="Kuroki Y."/>
            <person name="Toyoda A."/>
            <person name="Suzuki Y."/>
            <person name="Hashimoto A."/>
            <person name="Yamaguchi K."/>
            <person name="Sugano A."/>
            <person name="Kohara Y."/>
            <person name="Fujiyama A."/>
            <person name="Anterola A."/>
            <person name="Aoki S."/>
            <person name="Ashton N."/>
            <person name="Barbazuk W.B."/>
            <person name="Barker E."/>
            <person name="Bennetzen J."/>
            <person name="Bezanilla M."/>
            <person name="Blankenship R."/>
            <person name="Cho S.H."/>
            <person name="Dutcher S."/>
            <person name="Estelle M."/>
            <person name="Fawcett J.A."/>
            <person name="Gundlach H."/>
            <person name="Hanada K."/>
            <person name="Heyl A."/>
            <person name="Hicks K.A."/>
            <person name="Hugh J."/>
            <person name="Lohr M."/>
            <person name="Mayer K."/>
            <person name="Melkozernov A."/>
            <person name="Murata T."/>
            <person name="Nelson D."/>
            <person name="Pils B."/>
            <person name="Prigge M."/>
            <person name="Reiss B."/>
            <person name="Renner T."/>
            <person name="Rombauts S."/>
            <person name="Rushton P."/>
            <person name="Sanderfoot A."/>
            <person name="Schween G."/>
            <person name="Shiu S.-H."/>
            <person name="Stueber K."/>
            <person name="Theodoulou F.L."/>
            <person name="Tu H."/>
            <person name="Van de Peer Y."/>
            <person name="Verrier P.J."/>
            <person name="Waters E."/>
            <person name="Wood A."/>
            <person name="Yang L."/>
            <person name="Cove D."/>
            <person name="Cuming A."/>
            <person name="Hasebe M."/>
            <person name="Lucas S."/>
            <person name="Mishler D.B."/>
            <person name="Reski R."/>
            <person name="Grigoriev I."/>
            <person name="Quatrano R.S."/>
            <person name="Boore J.L."/>
        </authorList>
    </citation>
    <scope>NUCLEOTIDE SEQUENCE [LARGE SCALE GENOMIC DNA]</scope>
</reference>
<feature type="compositionally biased region" description="Acidic residues" evidence="1">
    <location>
        <begin position="407"/>
        <end position="417"/>
    </location>
</feature>
<name>A9U455_PHYPA</name>
<feature type="compositionally biased region" description="Basic and acidic residues" evidence="1">
    <location>
        <begin position="483"/>
        <end position="497"/>
    </location>
</feature>
<feature type="compositionally biased region" description="Low complexity" evidence="1">
    <location>
        <begin position="468"/>
        <end position="482"/>
    </location>
</feature>
<accession>A9U455</accession>
<feature type="compositionally biased region" description="Basic and acidic residues" evidence="1">
    <location>
        <begin position="446"/>
        <end position="455"/>
    </location>
</feature>
<protein>
    <submittedName>
        <fullName evidence="2">Predicted protein</fullName>
    </submittedName>
</protein>
<dbReference type="HOGENOM" id="CLU_688095_0_0_1"/>
<sequence>MDTLSTISITLTAMKAVEHTIQNTSIRKLSVNEVREGGRRGLGEFLVLAFPIERPENAEVFPRYLRGRDEATHPGLHWTSWWGFETAWSGTLVSVQRRRLPSTWAELASSCSRRLSDAKLAIISDVVLGVADGQGGGPRAIDAQALARFCAVLSGTWRSSVLCRIGGFHHVVDLRQAPPISHAGALSELPFSGIVLLLRVHGAVVAATEWCTSLTPRDDARGRWWPSKWRRGKPSSMRSDEEQGLAVDQARIPNPGGCQEQGAGQVSGQQRQGRGRVGREVGDHIPILQGSRGGARREPMPEAVAQPVQRLQEDQGLREAARGFEHEVFDVLEDYCKKLPAVSTKATPEAAAVGKEEAGAGTGAGADEVESPGNGVSSEECGVGCSTDVTGKWGVLGVMWEPSVDGGEPDEKEEEEAAAGVDGGEVAGRRGKHEPQPAAAAPSRSRAADRRREGPDEGAGQVADERGANSGSVGVDAAGAAGTREHGSGRSKLVKQDVKRCRKGVMDERTRMRKCRLGGKAWEVWRSGRGCCGAMDRGGRHSRCEVDGQGIEKRCMWDRECSECATEAAEEALRRWSGGGWMQGEANVVYRGGSGGFGGVEVFVILWVTGG</sequence>